<evidence type="ECO:0000313" key="4">
    <source>
        <dbReference type="EMBL" id="CAF9908753.1"/>
    </source>
</evidence>
<dbReference type="Proteomes" id="UP000664534">
    <property type="component" value="Unassembled WGS sequence"/>
</dbReference>
<evidence type="ECO:0000313" key="5">
    <source>
        <dbReference type="Proteomes" id="UP000664534"/>
    </source>
</evidence>
<gene>
    <name evidence="4" type="ORF">IMSHALPRED_007479</name>
</gene>
<protein>
    <recommendedName>
        <fullName evidence="3">SAP domain-containing protein</fullName>
    </recommendedName>
</protein>
<dbReference type="Gene3D" id="1.10.720.30">
    <property type="entry name" value="SAP domain"/>
    <property type="match status" value="1"/>
</dbReference>
<dbReference type="Pfam" id="PF02037">
    <property type="entry name" value="SAP"/>
    <property type="match status" value="1"/>
</dbReference>
<feature type="region of interest" description="Disordered" evidence="1">
    <location>
        <begin position="86"/>
        <end position="110"/>
    </location>
</feature>
<dbReference type="InterPro" id="IPR036361">
    <property type="entry name" value="SAP_dom_sf"/>
</dbReference>
<dbReference type="SUPFAM" id="SSF68906">
    <property type="entry name" value="SAP domain"/>
    <property type="match status" value="1"/>
</dbReference>
<dbReference type="SUPFAM" id="SSF46565">
    <property type="entry name" value="Chaperone J-domain"/>
    <property type="match status" value="1"/>
</dbReference>
<name>A0A8H3I8B9_9LECA</name>
<dbReference type="InterPro" id="IPR003034">
    <property type="entry name" value="SAP_dom"/>
</dbReference>
<dbReference type="EMBL" id="CAJPDT010000005">
    <property type="protein sequence ID" value="CAF9908753.1"/>
    <property type="molecule type" value="Genomic_DNA"/>
</dbReference>
<dbReference type="AlphaFoldDB" id="A0A8H3I8B9"/>
<reference evidence="4" key="1">
    <citation type="submission" date="2021-03" db="EMBL/GenBank/DDBJ databases">
        <authorList>
            <person name="Tagirdzhanova G."/>
        </authorList>
    </citation>
    <scope>NUCLEOTIDE SEQUENCE</scope>
</reference>
<comment type="caution">
    <text evidence="4">The sequence shown here is derived from an EMBL/GenBank/DDBJ whole genome shotgun (WGS) entry which is preliminary data.</text>
</comment>
<organism evidence="4 5">
    <name type="scientific">Imshaugia aleurites</name>
    <dbReference type="NCBI Taxonomy" id="172621"/>
    <lineage>
        <taxon>Eukaryota</taxon>
        <taxon>Fungi</taxon>
        <taxon>Dikarya</taxon>
        <taxon>Ascomycota</taxon>
        <taxon>Pezizomycotina</taxon>
        <taxon>Lecanoromycetes</taxon>
        <taxon>OSLEUM clade</taxon>
        <taxon>Lecanoromycetidae</taxon>
        <taxon>Lecanorales</taxon>
        <taxon>Lecanorineae</taxon>
        <taxon>Parmeliaceae</taxon>
        <taxon>Imshaugia</taxon>
    </lineage>
</organism>
<feature type="transmembrane region" description="Helical" evidence="2">
    <location>
        <begin position="123"/>
        <end position="145"/>
    </location>
</feature>
<keyword evidence="2" id="KW-0812">Transmembrane</keyword>
<keyword evidence="5" id="KW-1185">Reference proteome</keyword>
<dbReference type="Gene3D" id="1.10.287.110">
    <property type="entry name" value="DnaJ domain"/>
    <property type="match status" value="1"/>
</dbReference>
<accession>A0A8H3I8B9</accession>
<evidence type="ECO:0000256" key="1">
    <source>
        <dbReference type="SAM" id="MobiDB-lite"/>
    </source>
</evidence>
<evidence type="ECO:0000256" key="2">
    <source>
        <dbReference type="SAM" id="Phobius"/>
    </source>
</evidence>
<keyword evidence="2" id="KW-1133">Transmembrane helix</keyword>
<dbReference type="OrthoDB" id="10588742at2759"/>
<dbReference type="SMART" id="SM00513">
    <property type="entry name" value="SAP"/>
    <property type="match status" value="1"/>
</dbReference>
<keyword evidence="2" id="KW-0472">Membrane</keyword>
<evidence type="ECO:0000259" key="3">
    <source>
        <dbReference type="SMART" id="SM00513"/>
    </source>
</evidence>
<dbReference type="InterPro" id="IPR036869">
    <property type="entry name" value="J_dom_sf"/>
</dbReference>
<sequence length="310" mass="34905">MSSCQFYMAMKVTDLRRELTLRDLPTAGLKKDLAFRLASSDDANASRPLMLPHLTSALSFSSGNKEAMLGKMEDYNIPISEVKIRSPTRPSQSRLDPSLPSIHDHHQGDKDRRIRSLARVSTAFTNAFLHLLLIIFLSSILWHYLPNAEKEYLITKFDTGHVLVSSKINDCQGFIGSKFNNSYHSICKGIQPLSGLHEVDFSVEDLTWLHFPDHYKVLDVPKDASNSTIASAYNVKASRWQNENAANLSVSEGIPGKAVKTLRYSRDILLNNEDRERFDSGARLVKYSEEAEICAYFNRYDSGEGAQGDR</sequence>
<feature type="domain" description="SAP" evidence="3">
    <location>
        <begin position="7"/>
        <end position="41"/>
    </location>
</feature>
<proteinExistence type="predicted"/>